<dbReference type="Proteomes" id="UP000525432">
    <property type="component" value="Unassembled WGS sequence"/>
</dbReference>
<accession>A0A841V0H8</accession>
<protein>
    <submittedName>
        <fullName evidence="2">Uncharacterized protein</fullName>
    </submittedName>
</protein>
<name>A0A841V0H8_MICAE</name>
<feature type="transmembrane region" description="Helical" evidence="1">
    <location>
        <begin position="12"/>
        <end position="35"/>
    </location>
</feature>
<proteinExistence type="predicted"/>
<dbReference type="AlphaFoldDB" id="A0A841V0H8"/>
<gene>
    <name evidence="2" type="ORF">H0901_10795</name>
</gene>
<reference evidence="2 3" key="1">
    <citation type="submission" date="2020-07" db="EMBL/GenBank/DDBJ databases">
        <title>Genomes of two Microcystis aeruginosa (Cyanobacteria) strains from Florida (USA) with disparate toxicogenic potential.</title>
        <authorList>
            <person name="Lefler F.W."/>
            <person name="Barbosa M."/>
            <person name="Berthold D.E."/>
            <person name="Laughinghouse H.D. IV."/>
        </authorList>
    </citation>
    <scope>NUCLEOTIDE SEQUENCE [LARGE SCALE GENOMIC DNA]</scope>
    <source>
        <strain evidence="2 3">BLCCF158</strain>
    </source>
</reference>
<dbReference type="EMBL" id="JACEGC010000044">
    <property type="protein sequence ID" value="MBC1195735.1"/>
    <property type="molecule type" value="Genomic_DNA"/>
</dbReference>
<evidence type="ECO:0000313" key="2">
    <source>
        <dbReference type="EMBL" id="MBC1195735.1"/>
    </source>
</evidence>
<comment type="caution">
    <text evidence="2">The sequence shown here is derived from an EMBL/GenBank/DDBJ whole genome shotgun (WGS) entry which is preliminary data.</text>
</comment>
<keyword evidence="1" id="KW-1133">Transmembrane helix</keyword>
<keyword evidence="1" id="KW-0472">Membrane</keyword>
<dbReference type="Gene3D" id="3.30.450.20">
    <property type="entry name" value="PAS domain"/>
    <property type="match status" value="1"/>
</dbReference>
<organism evidence="2 3">
    <name type="scientific">Microcystis aeruginosa BLCC-F158</name>
    <dbReference type="NCBI Taxonomy" id="2755316"/>
    <lineage>
        <taxon>Bacteria</taxon>
        <taxon>Bacillati</taxon>
        <taxon>Cyanobacteriota</taxon>
        <taxon>Cyanophyceae</taxon>
        <taxon>Oscillatoriophycideae</taxon>
        <taxon>Chroococcales</taxon>
        <taxon>Microcystaceae</taxon>
        <taxon>Microcystis</taxon>
    </lineage>
</organism>
<evidence type="ECO:0000256" key="1">
    <source>
        <dbReference type="SAM" id="Phobius"/>
    </source>
</evidence>
<evidence type="ECO:0000313" key="3">
    <source>
        <dbReference type="Proteomes" id="UP000525432"/>
    </source>
</evidence>
<dbReference type="RefSeq" id="WP_185239667.1">
    <property type="nucleotide sequence ID" value="NZ_JACEGC010000044.1"/>
</dbReference>
<keyword evidence="1" id="KW-0812">Transmembrane</keyword>
<sequence>MQTQTNPWQQRIFRLSLSLCVISFLLATFTIYAYWREKNQTRETAKNNARQEAIRAAKEIDNQLRKLQDSVNSIAHDISKGKLKDQQLLERLKSTIEQNPNWFGVGVAYAPYT</sequence>